<sequence length="178" mass="20392">MPLDLKVNVNPDTIYVGSLVNIILTVESNTKDEVVIFYDIEEDVDNYTVLHKKLSQNSVKYILQFWNEGHIIIPPIPIDIKSNDLGIIRTETDGIDINIITNIVNSENKLRDIKSMKEFELTSSLNKILFLIILLTCGGIAILLYTMRTPEYLKYSQCRFKTSSLKESIKQIEEMPLP</sequence>
<evidence type="ECO:0000313" key="2">
    <source>
        <dbReference type="EMBL" id="SVD36855.1"/>
    </source>
</evidence>
<keyword evidence="1" id="KW-1133">Transmembrane helix</keyword>
<feature type="non-terminal residue" evidence="2">
    <location>
        <position position="178"/>
    </location>
</feature>
<accession>A0A382USS8</accession>
<evidence type="ECO:0000256" key="1">
    <source>
        <dbReference type="SAM" id="Phobius"/>
    </source>
</evidence>
<protein>
    <submittedName>
        <fullName evidence="2">Uncharacterized protein</fullName>
    </submittedName>
</protein>
<organism evidence="2">
    <name type="scientific">marine metagenome</name>
    <dbReference type="NCBI Taxonomy" id="408172"/>
    <lineage>
        <taxon>unclassified sequences</taxon>
        <taxon>metagenomes</taxon>
        <taxon>ecological metagenomes</taxon>
    </lineage>
</organism>
<gene>
    <name evidence="2" type="ORF">METZ01_LOCUS389709</name>
</gene>
<feature type="transmembrane region" description="Helical" evidence="1">
    <location>
        <begin position="128"/>
        <end position="147"/>
    </location>
</feature>
<dbReference type="EMBL" id="UINC01146241">
    <property type="protein sequence ID" value="SVD36855.1"/>
    <property type="molecule type" value="Genomic_DNA"/>
</dbReference>
<proteinExistence type="predicted"/>
<keyword evidence="1" id="KW-0812">Transmembrane</keyword>
<name>A0A382USS8_9ZZZZ</name>
<reference evidence="2" key="1">
    <citation type="submission" date="2018-05" db="EMBL/GenBank/DDBJ databases">
        <authorList>
            <person name="Lanie J.A."/>
            <person name="Ng W.-L."/>
            <person name="Kazmierczak K.M."/>
            <person name="Andrzejewski T.M."/>
            <person name="Davidsen T.M."/>
            <person name="Wayne K.J."/>
            <person name="Tettelin H."/>
            <person name="Glass J.I."/>
            <person name="Rusch D."/>
            <person name="Podicherti R."/>
            <person name="Tsui H.-C.T."/>
            <person name="Winkler M.E."/>
        </authorList>
    </citation>
    <scope>NUCLEOTIDE SEQUENCE</scope>
</reference>
<keyword evidence="1" id="KW-0472">Membrane</keyword>
<dbReference type="AlphaFoldDB" id="A0A382USS8"/>